<proteinExistence type="predicted"/>
<organism evidence="2 3">
    <name type="scientific">Rotaria magnacalcarata</name>
    <dbReference type="NCBI Taxonomy" id="392030"/>
    <lineage>
        <taxon>Eukaryota</taxon>
        <taxon>Metazoa</taxon>
        <taxon>Spiralia</taxon>
        <taxon>Gnathifera</taxon>
        <taxon>Rotifera</taxon>
        <taxon>Eurotatoria</taxon>
        <taxon>Bdelloidea</taxon>
        <taxon>Philodinida</taxon>
        <taxon>Philodinidae</taxon>
        <taxon>Rotaria</taxon>
    </lineage>
</organism>
<feature type="non-terminal residue" evidence="2">
    <location>
        <position position="1"/>
    </location>
</feature>
<dbReference type="EMBL" id="CAJOBJ010372154">
    <property type="protein sequence ID" value="CAF5223925.1"/>
    <property type="molecule type" value="Genomic_DNA"/>
</dbReference>
<protein>
    <submittedName>
        <fullName evidence="2">Uncharacterized protein</fullName>
    </submittedName>
</protein>
<dbReference type="Proteomes" id="UP000681967">
    <property type="component" value="Unassembled WGS sequence"/>
</dbReference>
<evidence type="ECO:0000313" key="1">
    <source>
        <dbReference type="EMBL" id="CAF5160811.1"/>
    </source>
</evidence>
<evidence type="ECO:0000313" key="2">
    <source>
        <dbReference type="EMBL" id="CAF5223925.1"/>
    </source>
</evidence>
<sequence>MIITESTTHKEMVTSSMADKVCDTFLKEATQQLPRNGLVVETTPGYIDAVRQACIIDVTVTGSTQFAEQSVSNVITDILTHKGEINIEDMGDVIKNITHITEQTATEAEIEVETMIENSTLPCKPGVIGC</sequence>
<comment type="caution">
    <text evidence="2">The sequence shown here is derived from an EMBL/GenBank/DDBJ whole genome shotgun (WGS) entry which is preliminary data.</text>
</comment>
<gene>
    <name evidence="1" type="ORF">BYL167_LOCUS74509</name>
    <name evidence="2" type="ORF">GIL414_LOCUS85837</name>
</gene>
<evidence type="ECO:0000313" key="3">
    <source>
        <dbReference type="Proteomes" id="UP000681720"/>
    </source>
</evidence>
<reference evidence="2" key="1">
    <citation type="submission" date="2021-02" db="EMBL/GenBank/DDBJ databases">
        <authorList>
            <person name="Nowell W R."/>
        </authorList>
    </citation>
    <scope>NUCLEOTIDE SEQUENCE</scope>
</reference>
<accession>A0A8S3K0A5</accession>
<dbReference type="Proteomes" id="UP000681720">
    <property type="component" value="Unassembled WGS sequence"/>
</dbReference>
<dbReference type="EMBL" id="CAJOBH010265774">
    <property type="protein sequence ID" value="CAF5160811.1"/>
    <property type="molecule type" value="Genomic_DNA"/>
</dbReference>
<dbReference type="AlphaFoldDB" id="A0A8S3K0A5"/>
<feature type="non-terminal residue" evidence="2">
    <location>
        <position position="130"/>
    </location>
</feature>
<name>A0A8S3K0A5_9BILA</name>